<dbReference type="InterPro" id="IPR013780">
    <property type="entry name" value="Glyco_hydro_b"/>
</dbReference>
<evidence type="ECO:0000256" key="3">
    <source>
        <dbReference type="ARBA" id="ARBA00009000"/>
    </source>
</evidence>
<dbReference type="InterPro" id="IPR014756">
    <property type="entry name" value="Ig_E-set"/>
</dbReference>
<dbReference type="PANTHER" id="PTHR43651:SF3">
    <property type="entry name" value="1,4-ALPHA-GLUCAN-BRANCHING ENZYME"/>
    <property type="match status" value="1"/>
</dbReference>
<dbReference type="EMBL" id="AP019735">
    <property type="protein sequence ID" value="BBL05349.1"/>
    <property type="molecule type" value="Genomic_DNA"/>
</dbReference>
<evidence type="ECO:0000259" key="9">
    <source>
        <dbReference type="SMART" id="SM00642"/>
    </source>
</evidence>
<sequence length="675" mass="78075">MENSHRLKMVERDEWLRPVEGQLLARHEAYEKRLDEIRRTAGSLVDYANGHRYFGWQYDSTLEGWWFREWLPGACDVYLFGDFNGWQRTELRLDKDAQGVWSIFLPEAMYGHRLRHGSLYKIHVHGRNGWLDRIPAYATRVVQDERTKDFTAQFWIPRPFDWSDDTFDIARHDELLIYEAHVGMAQERPGVGTYREFADRILPVIARDGYNTVQLMAVAEHPYYGSFGYHVSSLFAPSSRFGTPEELKGLIRRAHELGLAVIMDLVHSHYVRNLNEGINELDGTDHLYSPAGPAGDQPHWDSKLFDYGKPQVEHFLLSNIKYWLEEYRFDGFRFDGVTSMLYHHHGYVAFDSRDRYFDEGVNEGAITYLSLANRLAHDLRPSCVTIAEDVSGMPGICFPQEEGGVGFDYRLGMAIPDYWIKQIEEVPDEQWDIREMWSVMTDRLPGVKTVAYAESHDQALVGDKTIAFRLMDKEMYTHMDRASENLTIDRGMALHKMIRLMTVSTGGDAYLNFMGNEFGHPEWIDFPREGNGWSYAHARRQWSLAEDGLLRYSWLGAFDRAMLALVKRYGILRDGYPYCLQMDDRNQTIAFSHGRLVFVFNWHPAASIPDYRCRVREAGRYELILSTDERRFGGTERARIGSEHFSSPADNGDGTTSPAISIYNTSRTAAVYLLQ</sequence>
<evidence type="ECO:0000256" key="2">
    <source>
        <dbReference type="ARBA" id="ARBA00002953"/>
    </source>
</evidence>
<dbReference type="GO" id="GO:0003844">
    <property type="term" value="F:1,4-alpha-glucan branching enzyme activity"/>
    <property type="evidence" value="ECO:0007669"/>
    <property type="project" value="UniProtKB-EC"/>
</dbReference>
<dbReference type="GO" id="GO:0043169">
    <property type="term" value="F:cation binding"/>
    <property type="evidence" value="ECO:0007669"/>
    <property type="project" value="InterPro"/>
</dbReference>
<dbReference type="SUPFAM" id="SSF51011">
    <property type="entry name" value="Glycosyl hydrolase domain"/>
    <property type="match status" value="1"/>
</dbReference>
<dbReference type="InterPro" id="IPR013783">
    <property type="entry name" value="Ig-like_fold"/>
</dbReference>
<dbReference type="GO" id="GO:0004553">
    <property type="term" value="F:hydrolase activity, hydrolyzing O-glycosyl compounds"/>
    <property type="evidence" value="ECO:0007669"/>
    <property type="project" value="InterPro"/>
</dbReference>
<dbReference type="Proteomes" id="UP000318946">
    <property type="component" value="Chromosome"/>
</dbReference>
<dbReference type="GO" id="GO:0005737">
    <property type="term" value="C:cytoplasm"/>
    <property type="evidence" value="ECO:0007669"/>
    <property type="project" value="TreeGrafter"/>
</dbReference>
<dbReference type="InterPro" id="IPR037439">
    <property type="entry name" value="Branching_enzy"/>
</dbReference>
<dbReference type="GeneID" id="78343371"/>
<dbReference type="Gene3D" id="2.60.40.10">
    <property type="entry name" value="Immunoglobulins"/>
    <property type="match status" value="1"/>
</dbReference>
<reference evidence="11" key="1">
    <citation type="submission" date="2019-06" db="EMBL/GenBank/DDBJ databases">
        <title>Alistipes onderdonkii subsp. vulgaris subsp. nov., Alistipes dispar sp. nov. and Alistipes communis sp. nov., isolated from human faeces, and creation of Alistipes onderdonkii subsp. onderdonkii subsp. nov.</title>
        <authorList>
            <person name="Sakamoto M."/>
            <person name="Ikeyama N."/>
            <person name="Ogata Y."/>
            <person name="Suda W."/>
            <person name="Iino T."/>
            <person name="Hattori M."/>
            <person name="Ohkuma M."/>
        </authorList>
    </citation>
    <scope>NUCLEOTIDE SEQUENCE [LARGE SCALE GENOMIC DNA]</scope>
    <source>
        <strain evidence="11">5CBH24</strain>
    </source>
</reference>
<dbReference type="SUPFAM" id="SSF51445">
    <property type="entry name" value="(Trans)glycosidases"/>
    <property type="match status" value="1"/>
</dbReference>
<dbReference type="KEGG" id="acou:A5CBH24_26620"/>
<dbReference type="RefSeq" id="WP_141413502.1">
    <property type="nucleotide sequence ID" value="NZ_AP019735.1"/>
</dbReference>
<dbReference type="OrthoDB" id="9800174at2"/>
<accession>A0A4Y1WYI5</accession>
<dbReference type="PIRSF" id="PIRSF000463">
    <property type="entry name" value="GlgB"/>
    <property type="match status" value="1"/>
</dbReference>
<dbReference type="EC" id="2.4.1.18" evidence="4"/>
<dbReference type="Pfam" id="PF02806">
    <property type="entry name" value="Alpha-amylase_C"/>
    <property type="match status" value="1"/>
</dbReference>
<evidence type="ECO:0000256" key="7">
    <source>
        <dbReference type="ARBA" id="ARBA00023277"/>
    </source>
</evidence>
<comment type="similarity">
    <text evidence="3">Belongs to the glycosyl hydrolase 13 family. GlgB subfamily.</text>
</comment>
<evidence type="ECO:0000256" key="8">
    <source>
        <dbReference type="PIRSR" id="PIRSR000463-1"/>
    </source>
</evidence>
<keyword evidence="5" id="KW-0328">Glycosyltransferase</keyword>
<dbReference type="Pfam" id="PF00128">
    <property type="entry name" value="Alpha-amylase"/>
    <property type="match status" value="1"/>
</dbReference>
<dbReference type="SUPFAM" id="SSF81296">
    <property type="entry name" value="E set domains"/>
    <property type="match status" value="1"/>
</dbReference>
<comment type="function">
    <text evidence="2">Catalyzes the formation of the alpha-1,6-glucosidic linkages in glycogen by scission of a 1,4-alpha-linked oligosaccharide from growing alpha-1,4-glucan chains and the subsequent attachment of the oligosaccharide to the alpha-1,6 position.</text>
</comment>
<proteinExistence type="inferred from homology"/>
<dbReference type="PANTHER" id="PTHR43651">
    <property type="entry name" value="1,4-ALPHA-GLUCAN-BRANCHING ENZYME"/>
    <property type="match status" value="1"/>
</dbReference>
<feature type="domain" description="Glycosyl hydrolase family 13 catalytic" evidence="9">
    <location>
        <begin position="154"/>
        <end position="551"/>
    </location>
</feature>
<evidence type="ECO:0000313" key="11">
    <source>
        <dbReference type="Proteomes" id="UP000318946"/>
    </source>
</evidence>
<feature type="active site" description="Nucleophile" evidence="8">
    <location>
        <position position="335"/>
    </location>
</feature>
<dbReference type="GO" id="GO:0005978">
    <property type="term" value="P:glycogen biosynthetic process"/>
    <property type="evidence" value="ECO:0007669"/>
    <property type="project" value="InterPro"/>
</dbReference>
<feature type="active site" description="Proton donor" evidence="8">
    <location>
        <position position="388"/>
    </location>
</feature>
<organism evidence="10 11">
    <name type="scientific">Alistipes communis</name>
    <dbReference type="NCBI Taxonomy" id="2585118"/>
    <lineage>
        <taxon>Bacteria</taxon>
        <taxon>Pseudomonadati</taxon>
        <taxon>Bacteroidota</taxon>
        <taxon>Bacteroidia</taxon>
        <taxon>Bacteroidales</taxon>
        <taxon>Rikenellaceae</taxon>
        <taxon>Alistipes</taxon>
    </lineage>
</organism>
<keyword evidence="6" id="KW-0808">Transferase</keyword>
<comment type="catalytic activity">
    <reaction evidence="1">
        <text>Transfers a segment of a (1-&gt;4)-alpha-D-glucan chain to a primary hydroxy group in a similar glucan chain.</text>
        <dbReference type="EC" id="2.4.1.18"/>
    </reaction>
</comment>
<protein>
    <recommendedName>
        <fullName evidence="4">1,4-alpha-glucan branching enzyme</fullName>
        <ecNumber evidence="4">2.4.1.18</ecNumber>
    </recommendedName>
</protein>
<dbReference type="AlphaFoldDB" id="A0A4Y1WYI5"/>
<dbReference type="InterPro" id="IPR004193">
    <property type="entry name" value="Glyco_hydro_13_N"/>
</dbReference>
<dbReference type="CDD" id="cd02854">
    <property type="entry name" value="E_set_GBE_euk_N"/>
    <property type="match status" value="1"/>
</dbReference>
<dbReference type="InterPro" id="IPR006047">
    <property type="entry name" value="GH13_cat_dom"/>
</dbReference>
<keyword evidence="11" id="KW-1185">Reference proteome</keyword>
<dbReference type="Pfam" id="PF02922">
    <property type="entry name" value="CBM_48"/>
    <property type="match status" value="1"/>
</dbReference>
<dbReference type="InterPro" id="IPR017853">
    <property type="entry name" value="GH"/>
</dbReference>
<evidence type="ECO:0000256" key="6">
    <source>
        <dbReference type="ARBA" id="ARBA00022679"/>
    </source>
</evidence>
<dbReference type="Gene3D" id="2.60.40.1180">
    <property type="entry name" value="Golgi alpha-mannosidase II"/>
    <property type="match status" value="1"/>
</dbReference>
<evidence type="ECO:0000313" key="10">
    <source>
        <dbReference type="EMBL" id="BBL05349.1"/>
    </source>
</evidence>
<keyword evidence="7" id="KW-0119">Carbohydrate metabolism</keyword>
<dbReference type="InterPro" id="IPR006048">
    <property type="entry name" value="A-amylase/branching_C"/>
</dbReference>
<evidence type="ECO:0000256" key="4">
    <source>
        <dbReference type="ARBA" id="ARBA00012541"/>
    </source>
</evidence>
<evidence type="ECO:0000256" key="5">
    <source>
        <dbReference type="ARBA" id="ARBA00022676"/>
    </source>
</evidence>
<dbReference type="SMART" id="SM00642">
    <property type="entry name" value="Aamy"/>
    <property type="match status" value="1"/>
</dbReference>
<dbReference type="Gene3D" id="3.20.20.80">
    <property type="entry name" value="Glycosidases"/>
    <property type="match status" value="1"/>
</dbReference>
<dbReference type="CDD" id="cd11321">
    <property type="entry name" value="AmyAc_bac_euk_BE"/>
    <property type="match status" value="1"/>
</dbReference>
<evidence type="ECO:0000256" key="1">
    <source>
        <dbReference type="ARBA" id="ARBA00000826"/>
    </source>
</evidence>
<gene>
    <name evidence="10" type="primary">glgB</name>
    <name evidence="10" type="ORF">A5CBH24_26620</name>
</gene>
<name>A0A4Y1WYI5_9BACT</name>